<feature type="active site" description="Nucleophile" evidence="3">
    <location>
        <position position="3"/>
    </location>
</feature>
<evidence type="ECO:0000313" key="5">
    <source>
        <dbReference type="EMBL" id="RKJ93844.1"/>
    </source>
</evidence>
<dbReference type="InterPro" id="IPR036196">
    <property type="entry name" value="Ptyr_pPase_sf"/>
</dbReference>
<accession>A0A3R7HT70</accession>
<dbReference type="Proteomes" id="UP000216225">
    <property type="component" value="Unassembled WGS sequence"/>
</dbReference>
<evidence type="ECO:0000256" key="1">
    <source>
        <dbReference type="ARBA" id="ARBA00011063"/>
    </source>
</evidence>
<feature type="active site" evidence="3">
    <location>
        <position position="9"/>
    </location>
</feature>
<keyword evidence="2" id="KW-0378">Hydrolase</keyword>
<dbReference type="PANTHER" id="PTHR47439:SF1">
    <property type="entry name" value="ACID PHOSPHATASE"/>
    <property type="match status" value="1"/>
</dbReference>
<dbReference type="RefSeq" id="WP_094437431.1">
    <property type="nucleotide sequence ID" value="NZ_NKDB02000009.1"/>
</dbReference>
<gene>
    <name evidence="5" type="ORF">CE154_021845</name>
</gene>
<proteinExistence type="inferred from homology"/>
<name>A0A3R7HT70_9BURK</name>
<dbReference type="PANTHER" id="PTHR47439">
    <property type="entry name" value="LOW MOLECULAR WEIGHT PHOSPHOTYROSINE PROTEIN PHOSPHATASE-RELATED"/>
    <property type="match status" value="1"/>
</dbReference>
<dbReference type="SMART" id="SM00226">
    <property type="entry name" value="LMWPc"/>
    <property type="match status" value="1"/>
</dbReference>
<dbReference type="PRINTS" id="PR00719">
    <property type="entry name" value="LMWPTPASE"/>
</dbReference>
<dbReference type="Gene3D" id="3.40.50.2300">
    <property type="match status" value="1"/>
</dbReference>
<dbReference type="InterPro" id="IPR017867">
    <property type="entry name" value="Tyr_phospatase_low_mol_wt"/>
</dbReference>
<evidence type="ECO:0000313" key="6">
    <source>
        <dbReference type="Proteomes" id="UP000216225"/>
    </source>
</evidence>
<reference evidence="5 6" key="1">
    <citation type="submission" date="2018-09" db="EMBL/GenBank/DDBJ databases">
        <title>Genome comparison of Alicycliphilus sp. BQ1, a polyurethanolytic bacterium, with its closest phylogenetic relatives Alicycliphilus denitrificans BC and K601, unable to attack polyurethane.</title>
        <authorList>
            <person name="Loza-Tavera H."/>
            <person name="Lozano L."/>
            <person name="Cevallos M."/>
            <person name="Maya-Lucas O."/>
            <person name="Garcia-Mena J."/>
            <person name="Hernandez J."/>
        </authorList>
    </citation>
    <scope>NUCLEOTIDE SEQUENCE [LARGE SCALE GENOMIC DNA]</scope>
    <source>
        <strain evidence="5 6">BQ1</strain>
    </source>
</reference>
<dbReference type="AlphaFoldDB" id="A0A3R7HT70"/>
<comment type="caution">
    <text evidence="5">The sequence shown here is derived from an EMBL/GenBank/DDBJ whole genome shotgun (WGS) entry which is preliminary data.</text>
</comment>
<comment type="similarity">
    <text evidence="1">Belongs to the low molecular weight phosphotyrosine protein phosphatase family.</text>
</comment>
<dbReference type="InterPro" id="IPR052995">
    <property type="entry name" value="LMW-PTP"/>
</dbReference>
<sequence>MVCMGNICRSPTAHGVLEHMAACAARAVAVDSAGTHGYHEGAPPDTRAQAHAARRGYDLSRQRARRLRAQDFTAFDLVLVMDEANEAAAHALCPSAERHRLYRLTDFCRTLAVREVPDPYYGNAQGFERVLDIVEDACAGLLACIAASVRKAAAH</sequence>
<protein>
    <submittedName>
        <fullName evidence="5">Low molecular weight phosphotyrosine protein phosphatase</fullName>
    </submittedName>
</protein>
<dbReference type="GO" id="GO:0004725">
    <property type="term" value="F:protein tyrosine phosphatase activity"/>
    <property type="evidence" value="ECO:0007669"/>
    <property type="project" value="InterPro"/>
</dbReference>
<dbReference type="SUPFAM" id="SSF52788">
    <property type="entry name" value="Phosphotyrosine protein phosphatases I"/>
    <property type="match status" value="1"/>
</dbReference>
<feature type="active site" description="Proton donor" evidence="3">
    <location>
        <position position="118"/>
    </location>
</feature>
<feature type="domain" description="Phosphotyrosine protein phosphatase I" evidence="4">
    <location>
        <begin position="2"/>
        <end position="144"/>
    </location>
</feature>
<evidence type="ECO:0000256" key="3">
    <source>
        <dbReference type="PIRSR" id="PIRSR617867-1"/>
    </source>
</evidence>
<evidence type="ECO:0000256" key="2">
    <source>
        <dbReference type="ARBA" id="ARBA00022801"/>
    </source>
</evidence>
<dbReference type="CDD" id="cd16343">
    <property type="entry name" value="LMWPTP"/>
    <property type="match status" value="1"/>
</dbReference>
<dbReference type="Pfam" id="PF01451">
    <property type="entry name" value="LMWPc"/>
    <property type="match status" value="1"/>
</dbReference>
<dbReference type="InterPro" id="IPR023485">
    <property type="entry name" value="Ptyr_pPase"/>
</dbReference>
<organism evidence="5 6">
    <name type="scientific">Alicycliphilus denitrificans</name>
    <dbReference type="NCBI Taxonomy" id="179636"/>
    <lineage>
        <taxon>Bacteria</taxon>
        <taxon>Pseudomonadati</taxon>
        <taxon>Pseudomonadota</taxon>
        <taxon>Betaproteobacteria</taxon>
        <taxon>Burkholderiales</taxon>
        <taxon>Comamonadaceae</taxon>
        <taxon>Alicycliphilus</taxon>
    </lineage>
</organism>
<dbReference type="EMBL" id="NKDB02000009">
    <property type="protein sequence ID" value="RKJ93844.1"/>
    <property type="molecule type" value="Genomic_DNA"/>
</dbReference>
<evidence type="ECO:0000259" key="4">
    <source>
        <dbReference type="SMART" id="SM00226"/>
    </source>
</evidence>